<evidence type="ECO:0000313" key="3">
    <source>
        <dbReference type="Proteomes" id="UP000324222"/>
    </source>
</evidence>
<feature type="compositionally biased region" description="Gly residues" evidence="1">
    <location>
        <begin position="70"/>
        <end position="99"/>
    </location>
</feature>
<protein>
    <submittedName>
        <fullName evidence="2">Uncharacterized protein</fullName>
    </submittedName>
</protein>
<accession>A0A5B7K635</accession>
<dbReference type="EMBL" id="VSRR010129613">
    <property type="protein sequence ID" value="MPD02024.1"/>
    <property type="molecule type" value="Genomic_DNA"/>
</dbReference>
<sequence length="106" mass="11194">MWSEREGKEDKGREDEGGRGAVAREGVEVTTRTLFYHQSKIVTARKFSHLLYVMRGDTYRTEKQVDIGGRGVRALGGGGGRRGGGEAGGRRGGGGGGGSSIHHPAP</sequence>
<dbReference type="Proteomes" id="UP000324222">
    <property type="component" value="Unassembled WGS sequence"/>
</dbReference>
<keyword evidence="3" id="KW-1185">Reference proteome</keyword>
<evidence type="ECO:0000313" key="2">
    <source>
        <dbReference type="EMBL" id="MPD02024.1"/>
    </source>
</evidence>
<dbReference type="AlphaFoldDB" id="A0A5B7K635"/>
<feature type="region of interest" description="Disordered" evidence="1">
    <location>
        <begin position="70"/>
        <end position="106"/>
    </location>
</feature>
<feature type="compositionally biased region" description="Basic and acidic residues" evidence="1">
    <location>
        <begin position="1"/>
        <end position="18"/>
    </location>
</feature>
<name>A0A5B7K635_PORTR</name>
<feature type="region of interest" description="Disordered" evidence="1">
    <location>
        <begin position="1"/>
        <end position="24"/>
    </location>
</feature>
<comment type="caution">
    <text evidence="2">The sequence shown here is derived from an EMBL/GenBank/DDBJ whole genome shotgun (WGS) entry which is preliminary data.</text>
</comment>
<organism evidence="2 3">
    <name type="scientific">Portunus trituberculatus</name>
    <name type="common">Swimming crab</name>
    <name type="synonym">Neptunus trituberculatus</name>
    <dbReference type="NCBI Taxonomy" id="210409"/>
    <lineage>
        <taxon>Eukaryota</taxon>
        <taxon>Metazoa</taxon>
        <taxon>Ecdysozoa</taxon>
        <taxon>Arthropoda</taxon>
        <taxon>Crustacea</taxon>
        <taxon>Multicrustacea</taxon>
        <taxon>Malacostraca</taxon>
        <taxon>Eumalacostraca</taxon>
        <taxon>Eucarida</taxon>
        <taxon>Decapoda</taxon>
        <taxon>Pleocyemata</taxon>
        <taxon>Brachyura</taxon>
        <taxon>Eubrachyura</taxon>
        <taxon>Portunoidea</taxon>
        <taxon>Portunidae</taxon>
        <taxon>Portuninae</taxon>
        <taxon>Portunus</taxon>
    </lineage>
</organism>
<proteinExistence type="predicted"/>
<evidence type="ECO:0000256" key="1">
    <source>
        <dbReference type="SAM" id="MobiDB-lite"/>
    </source>
</evidence>
<gene>
    <name evidence="2" type="ORF">E2C01_097579</name>
</gene>
<reference evidence="2 3" key="1">
    <citation type="submission" date="2019-05" db="EMBL/GenBank/DDBJ databases">
        <title>Another draft genome of Portunus trituberculatus and its Hox gene families provides insights of decapod evolution.</title>
        <authorList>
            <person name="Jeong J.-H."/>
            <person name="Song I."/>
            <person name="Kim S."/>
            <person name="Choi T."/>
            <person name="Kim D."/>
            <person name="Ryu S."/>
            <person name="Kim W."/>
        </authorList>
    </citation>
    <scope>NUCLEOTIDE SEQUENCE [LARGE SCALE GENOMIC DNA]</scope>
    <source>
        <tissue evidence="2">Muscle</tissue>
    </source>
</reference>